<dbReference type="EMBL" id="FUEG01000010">
    <property type="protein sequence ID" value="SJL09456.1"/>
    <property type="molecule type" value="Genomic_DNA"/>
</dbReference>
<name>A0A284RL25_ARMOS</name>
<dbReference type="AlphaFoldDB" id="A0A284RL25"/>
<reference evidence="2" key="1">
    <citation type="journal article" date="2017" name="Nat. Ecol. Evol.">
        <title>Genome expansion and lineage-specific genetic innovations in the forest pathogenic fungi Armillaria.</title>
        <authorList>
            <person name="Sipos G."/>
            <person name="Prasanna A.N."/>
            <person name="Walter M.C."/>
            <person name="O'Connor E."/>
            <person name="Balint B."/>
            <person name="Krizsan K."/>
            <person name="Kiss B."/>
            <person name="Hess J."/>
            <person name="Varga T."/>
            <person name="Slot J."/>
            <person name="Riley R."/>
            <person name="Boka B."/>
            <person name="Rigling D."/>
            <person name="Barry K."/>
            <person name="Lee J."/>
            <person name="Mihaltcheva S."/>
            <person name="LaButti K."/>
            <person name="Lipzen A."/>
            <person name="Waldron R."/>
            <person name="Moloney N.M."/>
            <person name="Sperisen C."/>
            <person name="Kredics L."/>
            <person name="Vagvoelgyi C."/>
            <person name="Patrignani A."/>
            <person name="Fitzpatrick D."/>
            <person name="Nagy I."/>
            <person name="Doyle S."/>
            <person name="Anderson J.B."/>
            <person name="Grigoriev I.V."/>
            <person name="Gueldener U."/>
            <person name="Muensterkoetter M."/>
            <person name="Nagy L.G."/>
        </authorList>
    </citation>
    <scope>NUCLEOTIDE SEQUENCE [LARGE SCALE GENOMIC DNA]</scope>
    <source>
        <strain evidence="2">C18/9</strain>
    </source>
</reference>
<proteinExistence type="predicted"/>
<sequence>MSSVMHGLHDVIKSEGVRVTSS</sequence>
<protein>
    <submittedName>
        <fullName evidence="1">Uncharacterized protein</fullName>
    </submittedName>
</protein>
<keyword evidence="2" id="KW-1185">Reference proteome</keyword>
<organism evidence="1 2">
    <name type="scientific">Armillaria ostoyae</name>
    <name type="common">Armillaria root rot fungus</name>
    <dbReference type="NCBI Taxonomy" id="47428"/>
    <lineage>
        <taxon>Eukaryota</taxon>
        <taxon>Fungi</taxon>
        <taxon>Dikarya</taxon>
        <taxon>Basidiomycota</taxon>
        <taxon>Agaricomycotina</taxon>
        <taxon>Agaricomycetes</taxon>
        <taxon>Agaricomycetidae</taxon>
        <taxon>Agaricales</taxon>
        <taxon>Marasmiineae</taxon>
        <taxon>Physalacriaceae</taxon>
        <taxon>Armillaria</taxon>
    </lineage>
</organism>
<dbReference type="Proteomes" id="UP000219338">
    <property type="component" value="Unassembled WGS sequence"/>
</dbReference>
<evidence type="ECO:0000313" key="1">
    <source>
        <dbReference type="EMBL" id="SJL09456.1"/>
    </source>
</evidence>
<gene>
    <name evidence="1" type="ORF">ARMOST_12834</name>
</gene>
<accession>A0A284RL25</accession>
<evidence type="ECO:0000313" key="2">
    <source>
        <dbReference type="Proteomes" id="UP000219338"/>
    </source>
</evidence>